<keyword evidence="3" id="KW-1185">Reference proteome</keyword>
<dbReference type="HOGENOM" id="CLU_2719019_0_0_10"/>
<evidence type="ECO:0000256" key="1">
    <source>
        <dbReference type="SAM" id="MobiDB-lite"/>
    </source>
</evidence>
<dbReference type="STRING" id="649761.HMPREF0973_01710"/>
<accession>C9MQ11</accession>
<dbReference type="RefSeq" id="WP_004383380.1">
    <property type="nucleotide sequence ID" value="NZ_GG698714.1"/>
</dbReference>
<dbReference type="AlphaFoldDB" id="C9MQ11"/>
<protein>
    <submittedName>
        <fullName evidence="2">Uncharacterized protein</fullName>
    </submittedName>
</protein>
<dbReference type="Proteomes" id="UP000003327">
    <property type="component" value="Unassembled WGS sequence"/>
</dbReference>
<reference evidence="2 3" key="1">
    <citation type="submission" date="2009-09" db="EMBL/GenBank/DDBJ databases">
        <authorList>
            <person name="Weinstock G."/>
            <person name="Sodergren E."/>
            <person name="Clifton S."/>
            <person name="Fulton L."/>
            <person name="Fulton B."/>
            <person name="Courtney L."/>
            <person name="Fronick C."/>
            <person name="Harrison M."/>
            <person name="Strong C."/>
            <person name="Farmer C."/>
            <person name="Delahaunty K."/>
            <person name="Markovic C."/>
            <person name="Hall O."/>
            <person name="Minx P."/>
            <person name="Tomlinson C."/>
            <person name="Mitreva M."/>
            <person name="Nelson J."/>
            <person name="Hou S."/>
            <person name="Wollam A."/>
            <person name="Pepin K.H."/>
            <person name="Johnson M."/>
            <person name="Bhonagiri V."/>
            <person name="Nash W.E."/>
            <person name="Warren W."/>
            <person name="Chinwalla A."/>
            <person name="Mardis E.R."/>
            <person name="Wilson R.K."/>
        </authorList>
    </citation>
    <scope>NUCLEOTIDE SEQUENCE [LARGE SCALE GENOMIC DNA]</scope>
    <source>
        <strain evidence="2 3">F0319</strain>
    </source>
</reference>
<proteinExistence type="predicted"/>
<gene>
    <name evidence="2" type="ORF">HMPREF0973_01710</name>
</gene>
<name>C9MQ11_9BACT</name>
<dbReference type="EMBL" id="ACVA01000036">
    <property type="protein sequence ID" value="EEX18514.1"/>
    <property type="molecule type" value="Genomic_DNA"/>
</dbReference>
<evidence type="ECO:0000313" key="3">
    <source>
        <dbReference type="Proteomes" id="UP000003327"/>
    </source>
</evidence>
<feature type="region of interest" description="Disordered" evidence="1">
    <location>
        <begin position="28"/>
        <end position="72"/>
    </location>
</feature>
<feature type="compositionally biased region" description="Polar residues" evidence="1">
    <location>
        <begin position="28"/>
        <end position="49"/>
    </location>
</feature>
<comment type="caution">
    <text evidence="2">The sequence shown here is derived from an EMBL/GenBank/DDBJ whole genome shotgun (WGS) entry which is preliminary data.</text>
</comment>
<organism evidence="2 3">
    <name type="scientific">Prevotella veroralis F0319</name>
    <dbReference type="NCBI Taxonomy" id="649761"/>
    <lineage>
        <taxon>Bacteria</taxon>
        <taxon>Pseudomonadati</taxon>
        <taxon>Bacteroidota</taxon>
        <taxon>Bacteroidia</taxon>
        <taxon>Bacteroidales</taxon>
        <taxon>Prevotellaceae</taxon>
        <taxon>Prevotella</taxon>
    </lineage>
</organism>
<dbReference type="OrthoDB" id="1083082at2"/>
<evidence type="ECO:0000313" key="2">
    <source>
        <dbReference type="EMBL" id="EEX18514.1"/>
    </source>
</evidence>
<feature type="compositionally biased region" description="Basic and acidic residues" evidence="1">
    <location>
        <begin position="61"/>
        <end position="72"/>
    </location>
</feature>
<sequence>MEKKRQKKKYYYAPNCIVMQVNETTNLMETSFPGQHNPASDGGTLQSESQSEEAKQTLFGKDMDVESETWKK</sequence>